<protein>
    <recommendedName>
        <fullName evidence="6">BTB domain-containing protein</fullName>
    </recommendedName>
</protein>
<dbReference type="SUPFAM" id="SSF54695">
    <property type="entry name" value="POZ domain"/>
    <property type="match status" value="1"/>
</dbReference>
<keyword evidence="5" id="KW-1185">Reference proteome</keyword>
<evidence type="ECO:0008006" key="6">
    <source>
        <dbReference type="Google" id="ProtNLM"/>
    </source>
</evidence>
<reference evidence="4 5" key="1">
    <citation type="submission" date="2020-06" db="EMBL/GenBank/DDBJ databases">
        <authorList>
            <consortium name="Wellcome Sanger Institute Data Sharing"/>
        </authorList>
    </citation>
    <scope>NUCLEOTIDE SEQUENCE [LARGE SCALE GENOMIC DNA]</scope>
</reference>
<organism evidence="4 5">
    <name type="scientific">Denticeps clupeoides</name>
    <name type="common">denticle herring</name>
    <dbReference type="NCBI Taxonomy" id="299321"/>
    <lineage>
        <taxon>Eukaryota</taxon>
        <taxon>Metazoa</taxon>
        <taxon>Chordata</taxon>
        <taxon>Craniata</taxon>
        <taxon>Vertebrata</taxon>
        <taxon>Euteleostomi</taxon>
        <taxon>Actinopterygii</taxon>
        <taxon>Neopterygii</taxon>
        <taxon>Teleostei</taxon>
        <taxon>Clupei</taxon>
        <taxon>Clupeiformes</taxon>
        <taxon>Denticipitoidei</taxon>
        <taxon>Denticipitidae</taxon>
        <taxon>Denticeps</taxon>
    </lineage>
</organism>
<dbReference type="InterPro" id="IPR008974">
    <property type="entry name" value="TRAF-like"/>
</dbReference>
<dbReference type="InterPro" id="IPR011333">
    <property type="entry name" value="SKP1/BTB/POZ_sf"/>
</dbReference>
<evidence type="ECO:0000259" key="2">
    <source>
        <dbReference type="PROSITE" id="PS50097"/>
    </source>
</evidence>
<evidence type="ECO:0000259" key="3">
    <source>
        <dbReference type="PROSITE" id="PS50144"/>
    </source>
</evidence>
<dbReference type="Gene3D" id="2.60.210.10">
    <property type="entry name" value="Apoptosis, Tumor Necrosis Factor Receptor Associated Protein 2, Chain A"/>
    <property type="match status" value="1"/>
</dbReference>
<dbReference type="InterPro" id="IPR000210">
    <property type="entry name" value="BTB/POZ_dom"/>
</dbReference>
<proteinExistence type="inferred from homology"/>
<dbReference type="GeneTree" id="ENSGT00940000154376"/>
<reference evidence="4" key="3">
    <citation type="submission" date="2025-09" db="UniProtKB">
        <authorList>
            <consortium name="Ensembl"/>
        </authorList>
    </citation>
    <scope>IDENTIFICATION</scope>
</reference>
<dbReference type="Pfam" id="PF22486">
    <property type="entry name" value="MATH_2"/>
    <property type="match status" value="1"/>
</dbReference>
<evidence type="ECO:0000313" key="5">
    <source>
        <dbReference type="Proteomes" id="UP000694580"/>
    </source>
</evidence>
<dbReference type="InterPro" id="IPR002083">
    <property type="entry name" value="MATH/TRAF_dom"/>
</dbReference>
<dbReference type="FunFam" id="3.30.710.10:FF:000159">
    <property type="entry name" value="Speckle-type POZ protein B"/>
    <property type="match status" value="1"/>
</dbReference>
<dbReference type="SMART" id="SM00225">
    <property type="entry name" value="BTB"/>
    <property type="match status" value="1"/>
</dbReference>
<dbReference type="PROSITE" id="PS50144">
    <property type="entry name" value="MATH"/>
    <property type="match status" value="1"/>
</dbReference>
<dbReference type="Proteomes" id="UP000694580">
    <property type="component" value="Chromosome 19"/>
</dbReference>
<gene>
    <name evidence="4" type="primary">LOC114769605</name>
</gene>
<dbReference type="GO" id="GO:0030163">
    <property type="term" value="P:protein catabolic process"/>
    <property type="evidence" value="ECO:0007669"/>
    <property type="project" value="UniProtKB-ARBA"/>
</dbReference>
<comment type="similarity">
    <text evidence="1">Belongs to the Tdpoz family.</text>
</comment>
<dbReference type="SUPFAM" id="SSF49599">
    <property type="entry name" value="TRAF domain-like"/>
    <property type="match status" value="1"/>
</dbReference>
<dbReference type="AlphaFoldDB" id="A0AAY4ETK3"/>
<evidence type="ECO:0000256" key="1">
    <source>
        <dbReference type="ARBA" id="ARBA00010846"/>
    </source>
</evidence>
<dbReference type="Gene3D" id="6.10.250.3030">
    <property type="match status" value="1"/>
</dbReference>
<dbReference type="Ensembl" id="ENSDCDT00010071463.1">
    <property type="protein sequence ID" value="ENSDCDP00010060713.1"/>
    <property type="gene ID" value="ENSDCDG00010033674.1"/>
</dbReference>
<dbReference type="Gene3D" id="6.20.250.50">
    <property type="match status" value="1"/>
</dbReference>
<dbReference type="Pfam" id="PF00651">
    <property type="entry name" value="BTB"/>
    <property type="match status" value="1"/>
</dbReference>
<reference evidence="4" key="2">
    <citation type="submission" date="2025-08" db="UniProtKB">
        <authorList>
            <consortium name="Ensembl"/>
        </authorList>
    </citation>
    <scope>IDENTIFICATION</scope>
</reference>
<dbReference type="PROSITE" id="PS50097">
    <property type="entry name" value="BTB"/>
    <property type="match status" value="1"/>
</dbReference>
<feature type="domain" description="BTB" evidence="2">
    <location>
        <begin position="170"/>
        <end position="240"/>
    </location>
</feature>
<dbReference type="PANTHER" id="PTHR24413">
    <property type="entry name" value="SPECKLE-TYPE POZ PROTEIN"/>
    <property type="match status" value="1"/>
</dbReference>
<feature type="domain" description="MATH" evidence="3">
    <location>
        <begin position="20"/>
        <end position="132"/>
    </location>
</feature>
<accession>A0AAY4ETK3</accession>
<sequence length="342" mass="38649">RQRRGDFKRRGIPDPCKAERFSLTWTITNFSFAEGCVESSFFTNAREQLKWSLFLSTNGVGLQNERCLSFYFNLVSGPETGVRCKGRMAILNSEGEEAISRGESVWTFKTVKLRNTKSGILQDDTLTLTCEVSSIHVLCRPENTQLQQVKVPECRMAEELGDLWDQSLLPDCSLVVGGQEFQAHKAILAARCPVFRAMFLHDMKERRTVSLCPPSLCLSLPEVLKELVTFIYTGKVPNLQDMATELLVAADMYLLERLKRMCEDALCRSLTVENAVEILIFTDLHLTPNLREEAITFIKSHLFDIIETPGWESLQADHPHLIGEVNRALFSVGAPAKRPCLF</sequence>
<name>A0AAY4ETK3_9TELE</name>
<dbReference type="Gene3D" id="3.30.710.10">
    <property type="entry name" value="Potassium Channel Kv1.1, Chain A"/>
    <property type="match status" value="1"/>
</dbReference>
<evidence type="ECO:0000313" key="4">
    <source>
        <dbReference type="Ensembl" id="ENSDCDP00010060713.1"/>
    </source>
</evidence>